<sequence>MNMKDKNKLLTLIEDFGKLSSDSVVTKHDTEEYKNILKKYGDTYKEIKEIIYSL</sequence>
<protein>
    <submittedName>
        <fullName evidence="1">Uncharacterized protein</fullName>
    </submittedName>
</protein>
<reference evidence="1" key="1">
    <citation type="submission" date="2021-10" db="EMBL/GenBank/DDBJ databases">
        <authorList>
            <person name="Mesa V."/>
        </authorList>
    </citation>
    <scope>NUCLEOTIDE SEQUENCE</scope>
    <source>
        <strain evidence="1">CC3_PB</strain>
    </source>
</reference>
<proteinExistence type="predicted"/>
<dbReference type="EMBL" id="CAKJVE010000004">
    <property type="protein sequence ID" value="CAG9703957.1"/>
    <property type="molecule type" value="Genomic_DNA"/>
</dbReference>
<reference evidence="2" key="2">
    <citation type="submission" date="2022-10" db="EMBL/GenBank/DDBJ databases">
        <authorList>
            <person name="Aires J."/>
            <person name="Mesa V."/>
        </authorList>
    </citation>
    <scope>NUCLEOTIDE SEQUENCE</scope>
    <source>
        <strain evidence="2">Clostridium neonatale JD116</strain>
    </source>
</reference>
<evidence type="ECO:0000313" key="1">
    <source>
        <dbReference type="EMBL" id="CAG9703957.1"/>
    </source>
</evidence>
<accession>A0AA86JIH1</accession>
<dbReference type="AlphaFoldDB" id="A0AA86JIH1"/>
<dbReference type="Proteomes" id="UP001189143">
    <property type="component" value="Unassembled WGS sequence"/>
</dbReference>
<dbReference type="Proteomes" id="UP000789738">
    <property type="component" value="Unassembled WGS sequence"/>
</dbReference>
<dbReference type="RefSeq" id="WP_210888105.1">
    <property type="nucleotide sequence ID" value="NZ_CAKJVE010000004.1"/>
</dbReference>
<name>A0AA86JIH1_9CLOT</name>
<dbReference type="EMBL" id="CAMTCP010000036">
    <property type="protein sequence ID" value="CAI3542302.1"/>
    <property type="molecule type" value="Genomic_DNA"/>
</dbReference>
<gene>
    <name evidence="2" type="ORF">CNEO2_1320009</name>
    <name evidence="1" type="ORF">CNEO_40877</name>
</gene>
<organism evidence="1 3">
    <name type="scientific">Clostridium neonatale</name>
    <dbReference type="NCBI Taxonomy" id="137838"/>
    <lineage>
        <taxon>Bacteria</taxon>
        <taxon>Bacillati</taxon>
        <taxon>Bacillota</taxon>
        <taxon>Clostridia</taxon>
        <taxon>Eubacteriales</taxon>
        <taxon>Clostridiaceae</taxon>
        <taxon>Clostridium</taxon>
    </lineage>
</organism>
<evidence type="ECO:0000313" key="2">
    <source>
        <dbReference type="EMBL" id="CAI3542302.1"/>
    </source>
</evidence>
<evidence type="ECO:0000313" key="3">
    <source>
        <dbReference type="Proteomes" id="UP000789738"/>
    </source>
</evidence>
<comment type="caution">
    <text evidence="1">The sequence shown here is derived from an EMBL/GenBank/DDBJ whole genome shotgun (WGS) entry which is preliminary data.</text>
</comment>